<gene>
    <name evidence="4" type="ORF">BA724_04430</name>
</gene>
<evidence type="ECO:0000256" key="2">
    <source>
        <dbReference type="SAM" id="MobiDB-lite"/>
    </source>
</evidence>
<dbReference type="AlphaFoldDB" id="A0A1E7DQB3"/>
<dbReference type="InterPro" id="IPR053162">
    <property type="entry name" value="DnaD"/>
</dbReference>
<organism evidence="4 5">
    <name type="scientific">Domibacillus iocasae</name>
    <dbReference type="NCBI Taxonomy" id="1714016"/>
    <lineage>
        <taxon>Bacteria</taxon>
        <taxon>Bacillati</taxon>
        <taxon>Bacillota</taxon>
        <taxon>Bacilli</taxon>
        <taxon>Bacillales</taxon>
        <taxon>Bacillaceae</taxon>
        <taxon>Domibacillus</taxon>
    </lineage>
</organism>
<evidence type="ECO:0000313" key="5">
    <source>
        <dbReference type="Proteomes" id="UP000095658"/>
    </source>
</evidence>
<reference evidence="4 5" key="1">
    <citation type="submission" date="2016-06" db="EMBL/GenBank/DDBJ databases">
        <title>Domibacillus iocasae genome sequencing.</title>
        <authorList>
            <person name="Verma A."/>
            <person name="Pal Y."/>
            <person name="Ojha A.K."/>
            <person name="Krishnamurthi S."/>
        </authorList>
    </citation>
    <scope>NUCLEOTIDE SEQUENCE [LARGE SCALE GENOMIC DNA]</scope>
    <source>
        <strain evidence="4 5">DSM 29979</strain>
    </source>
</reference>
<sequence length="353" mass="41200">MAKFRMVHTAFWDDPKVNEEMTPEDRYFFLYLLTNGNTTQIGIYQITKKQMAFDMGYSIESINSLLQRFTDHHKIIKYSEKTREIAILNWGRFNFNKGGKPVMDCVRAELKMVKDPELIPFVAERIEKPEIKKIYDTYYDSLHDTSTSREKNENEDSKNMQMPLNQGFDDTSTIRGQEEEKEEEKEKEKEKEKEEEKEEEKEQQQEEQNADSRRLFSQQQNVSSFYQNNFGPETPYLTQEINYAVDEFGEELVIESMKIALTSGKRTWRYCAGILKNWRENNVKTLDDVAAVEAEFEHSKGVGKHGNSQTQYHQHNGHPEPLKRDSLTNGAVGWLGKGKREVSQVPGQASDYL</sequence>
<dbReference type="SUPFAM" id="SSF158499">
    <property type="entry name" value="DnaD domain-like"/>
    <property type="match status" value="1"/>
</dbReference>
<dbReference type="PANTHER" id="PTHR37293">
    <property type="entry name" value="PHAGE REPLICATION PROTEIN-RELATED"/>
    <property type="match status" value="1"/>
</dbReference>
<feature type="compositionally biased region" description="Basic and acidic residues" evidence="2">
    <location>
        <begin position="144"/>
        <end position="158"/>
    </location>
</feature>
<evidence type="ECO:0000256" key="1">
    <source>
        <dbReference type="ARBA" id="ARBA00093462"/>
    </source>
</evidence>
<comment type="caution">
    <text evidence="4">The sequence shown here is derived from an EMBL/GenBank/DDBJ whole genome shotgun (WGS) entry which is preliminary data.</text>
</comment>
<evidence type="ECO:0000313" key="4">
    <source>
        <dbReference type="EMBL" id="OES45261.1"/>
    </source>
</evidence>
<feature type="domain" description="DnaB/C C-terminal" evidence="3">
    <location>
        <begin position="224"/>
        <end position="290"/>
    </location>
</feature>
<accession>A0A1E7DQB3</accession>
<feature type="compositionally biased region" description="Polar residues" evidence="2">
    <location>
        <begin position="159"/>
        <end position="175"/>
    </location>
</feature>
<protein>
    <recommendedName>
        <fullName evidence="3">DnaB/C C-terminal domain-containing protein</fullName>
    </recommendedName>
</protein>
<dbReference type="PANTHER" id="PTHR37293:SF5">
    <property type="entry name" value="DNA REPLICATION PROTEIN"/>
    <property type="match status" value="1"/>
</dbReference>
<feature type="region of interest" description="Disordered" evidence="2">
    <location>
        <begin position="300"/>
        <end position="329"/>
    </location>
</feature>
<proteinExistence type="inferred from homology"/>
<dbReference type="EMBL" id="MAMP01000020">
    <property type="protein sequence ID" value="OES45261.1"/>
    <property type="molecule type" value="Genomic_DNA"/>
</dbReference>
<feature type="compositionally biased region" description="Basic and acidic residues" evidence="2">
    <location>
        <begin position="317"/>
        <end position="326"/>
    </location>
</feature>
<dbReference type="OrthoDB" id="3199595at2"/>
<feature type="region of interest" description="Disordered" evidence="2">
    <location>
        <begin position="144"/>
        <end position="214"/>
    </location>
</feature>
<dbReference type="Gene3D" id="1.10.10.630">
    <property type="entry name" value="DnaD domain-like"/>
    <property type="match status" value="1"/>
</dbReference>
<keyword evidence="5" id="KW-1185">Reference proteome</keyword>
<evidence type="ECO:0000259" key="3">
    <source>
        <dbReference type="Pfam" id="PF07261"/>
    </source>
</evidence>
<dbReference type="RefSeq" id="WP_069938142.1">
    <property type="nucleotide sequence ID" value="NZ_MAMP01000020.1"/>
</dbReference>
<dbReference type="STRING" id="1714016.BA724_04430"/>
<dbReference type="InterPro" id="IPR034829">
    <property type="entry name" value="DnaD-like_sf"/>
</dbReference>
<feature type="compositionally biased region" description="Basic and acidic residues" evidence="2">
    <location>
        <begin position="184"/>
        <end position="214"/>
    </location>
</feature>
<comment type="similarity">
    <text evidence="1">Belongs to the DnaB/DnaD family.</text>
</comment>
<dbReference type="Pfam" id="PF07261">
    <property type="entry name" value="DnaB_2"/>
    <property type="match status" value="1"/>
</dbReference>
<name>A0A1E7DQB3_9BACI</name>
<dbReference type="InterPro" id="IPR006343">
    <property type="entry name" value="DnaB/C_C"/>
</dbReference>
<dbReference type="Proteomes" id="UP000095658">
    <property type="component" value="Unassembled WGS sequence"/>
</dbReference>
<dbReference type="NCBIfam" id="TIGR01446">
    <property type="entry name" value="DnaD_dom"/>
    <property type="match status" value="1"/>
</dbReference>